<organism evidence="4 5">
    <name type="scientific">Hydrogenoanaerobacterium saccharovorans</name>
    <dbReference type="NCBI Taxonomy" id="474960"/>
    <lineage>
        <taxon>Bacteria</taxon>
        <taxon>Bacillati</taxon>
        <taxon>Bacillota</taxon>
        <taxon>Clostridia</taxon>
        <taxon>Eubacteriales</taxon>
        <taxon>Oscillospiraceae</taxon>
        <taxon>Hydrogenoanaerobacterium</taxon>
    </lineage>
</organism>
<reference evidence="4 5" key="1">
    <citation type="journal article" date="2021" name="Sci. Rep.">
        <title>The distribution of antibiotic resistance genes in chicken gut microbiota commensals.</title>
        <authorList>
            <person name="Juricova H."/>
            <person name="Matiasovicova J."/>
            <person name="Kubasova T."/>
            <person name="Cejkova D."/>
            <person name="Rychlik I."/>
        </authorList>
    </citation>
    <scope>NUCLEOTIDE SEQUENCE [LARGE SCALE GENOMIC DNA]</scope>
    <source>
        <strain evidence="4 5">An564</strain>
    </source>
</reference>
<comment type="caution">
    <text evidence="4">The sequence shown here is derived from an EMBL/GenBank/DDBJ whole genome shotgun (WGS) entry which is preliminary data.</text>
</comment>
<keyword evidence="2" id="KW-0813">Transport</keyword>
<comment type="similarity">
    <text evidence="1 2">Belongs to the BioY family.</text>
</comment>
<evidence type="ECO:0000256" key="3">
    <source>
        <dbReference type="SAM" id="Phobius"/>
    </source>
</evidence>
<feature type="transmembrane region" description="Helical" evidence="3">
    <location>
        <begin position="117"/>
        <end position="139"/>
    </location>
</feature>
<accession>A0ABS2GP62</accession>
<feature type="transmembrane region" description="Helical" evidence="3">
    <location>
        <begin position="42"/>
        <end position="69"/>
    </location>
</feature>
<keyword evidence="2 3" id="KW-0472">Membrane</keyword>
<evidence type="ECO:0000313" key="4">
    <source>
        <dbReference type="EMBL" id="MBM6923901.1"/>
    </source>
</evidence>
<keyword evidence="5" id="KW-1185">Reference proteome</keyword>
<proteinExistence type="inferred from homology"/>
<sequence>MPTQFSSSASTVRGLTRAALCTACACLLAPVSIPIGPVSLTLGVFAILLAGALLPPALAALSACAYLLLGFAGLPVFAGFAAGPGVLFGMTGGYLLAYPIMAWLLSMVCEKTRSRGVRMAGVALANLCCYLLGTAWFMAATGMGLWASLSACVIPFILPDLAKGWCALWLAERLR</sequence>
<name>A0ABS2GP62_9FIRM</name>
<gene>
    <name evidence="4" type="ORF">H9X81_09410</name>
</gene>
<feature type="transmembrane region" description="Helical" evidence="3">
    <location>
        <begin position="145"/>
        <end position="171"/>
    </location>
</feature>
<dbReference type="InterPro" id="IPR003784">
    <property type="entry name" value="BioY"/>
</dbReference>
<dbReference type="RefSeq" id="WP_204721516.1">
    <property type="nucleotide sequence ID" value="NZ_JACSNR010000009.1"/>
</dbReference>
<dbReference type="EMBL" id="JACSNR010000009">
    <property type="protein sequence ID" value="MBM6923901.1"/>
    <property type="molecule type" value="Genomic_DNA"/>
</dbReference>
<comment type="subcellular location">
    <subcellularLocation>
        <location evidence="2">Cell membrane</location>
        <topology evidence="2">Multi-pass membrane protein</topology>
    </subcellularLocation>
</comment>
<dbReference type="PANTHER" id="PTHR34295">
    <property type="entry name" value="BIOTIN TRANSPORTER BIOY"/>
    <property type="match status" value="1"/>
</dbReference>
<feature type="transmembrane region" description="Helical" evidence="3">
    <location>
        <begin position="81"/>
        <end position="105"/>
    </location>
</feature>
<keyword evidence="3" id="KW-1133">Transmembrane helix</keyword>
<dbReference type="Pfam" id="PF02632">
    <property type="entry name" value="BioY"/>
    <property type="match status" value="1"/>
</dbReference>
<keyword evidence="2" id="KW-1003">Cell membrane</keyword>
<dbReference type="Proteomes" id="UP000724149">
    <property type="component" value="Unassembled WGS sequence"/>
</dbReference>
<dbReference type="PIRSF" id="PIRSF016661">
    <property type="entry name" value="BioY"/>
    <property type="match status" value="1"/>
</dbReference>
<evidence type="ECO:0000256" key="1">
    <source>
        <dbReference type="ARBA" id="ARBA00010692"/>
    </source>
</evidence>
<evidence type="ECO:0000256" key="2">
    <source>
        <dbReference type="PIRNR" id="PIRNR016661"/>
    </source>
</evidence>
<keyword evidence="3" id="KW-0812">Transmembrane</keyword>
<protein>
    <recommendedName>
        <fullName evidence="2">Biotin transporter</fullName>
    </recommendedName>
</protein>
<evidence type="ECO:0000313" key="5">
    <source>
        <dbReference type="Proteomes" id="UP000724149"/>
    </source>
</evidence>
<dbReference type="Gene3D" id="1.10.1760.20">
    <property type="match status" value="1"/>
</dbReference>
<dbReference type="PANTHER" id="PTHR34295:SF1">
    <property type="entry name" value="BIOTIN TRANSPORTER BIOY"/>
    <property type="match status" value="1"/>
</dbReference>